<dbReference type="SUPFAM" id="SSF53756">
    <property type="entry name" value="UDP-Glycosyltransferase/glycogen phosphorylase"/>
    <property type="match status" value="1"/>
</dbReference>
<keyword evidence="2" id="KW-1185">Reference proteome</keyword>
<name>A0A916NGG6_9FLAO</name>
<protein>
    <submittedName>
        <fullName evidence="1">Uncharacterized protein</fullName>
    </submittedName>
</protein>
<evidence type="ECO:0000313" key="2">
    <source>
        <dbReference type="Proteomes" id="UP000683507"/>
    </source>
</evidence>
<gene>
    <name evidence="1" type="ORF">CRYO30217_01049</name>
</gene>
<dbReference type="Proteomes" id="UP000683507">
    <property type="component" value="Chromosome"/>
</dbReference>
<accession>A0A916NGG6</accession>
<dbReference type="AlphaFoldDB" id="A0A916NGG6"/>
<proteinExistence type="predicted"/>
<evidence type="ECO:0000313" key="1">
    <source>
        <dbReference type="EMBL" id="CAG5079753.1"/>
    </source>
</evidence>
<organism evidence="1 2">
    <name type="scientific">Parvicella tangerina</name>
    <dbReference type="NCBI Taxonomy" id="2829795"/>
    <lineage>
        <taxon>Bacteria</taxon>
        <taxon>Pseudomonadati</taxon>
        <taxon>Bacteroidota</taxon>
        <taxon>Flavobacteriia</taxon>
        <taxon>Flavobacteriales</taxon>
        <taxon>Parvicellaceae</taxon>
        <taxon>Parvicella</taxon>
    </lineage>
</organism>
<reference evidence="1" key="1">
    <citation type="submission" date="2021-04" db="EMBL/GenBank/DDBJ databases">
        <authorList>
            <person name="Rodrigo-Torres L."/>
            <person name="Arahal R. D."/>
            <person name="Lucena T."/>
        </authorList>
    </citation>
    <scope>NUCLEOTIDE SEQUENCE</scope>
    <source>
        <strain evidence="1">AS29M-1</strain>
    </source>
</reference>
<dbReference type="RefSeq" id="WP_258541268.1">
    <property type="nucleotide sequence ID" value="NZ_OU015584.1"/>
</dbReference>
<sequence length="477" mass="56406">MSQQKIKNISLTHDKTYEEFNKDFYEIFDDLTIFDCEDFNLLKVVLDGLKVDYSSKVHVNDLFKKPYWWIRIVFLRRKLRLSKAEVNFLKTRLKELGGVKVIVRGGFQRAENNMLTSRRFQEVLENFKRDEVAFIGRKAKKGYDNDLDTIEFQNALTYSTFDSEDKKMIKSIKSTLKRISAVGQLGDRDLKNITFSMEKFFVQYKMWKAILESTEAKYHIFLCHYHFEGSLLAFKRKGIRTIEWQHGLIAGEDIFYVMPKKVRSVADRALFADEIWTYGQYWKNLLEKGGEYTKDQIKVFGYYLYSPLQPDEELQEILDVAKGRKIIIIATQTGSETDFMNYSKWLKNDMDIKGQFSDYIIVLKPHPNEPLGLYDALLEDDKFYIYDGSLDALFNISQIIIAIYSTTLIEAHRFDLICYSLFVDRYEDYINKFIEQRFSYLLQPTENPIEKKEELSNQKIVSQDFFQEIDLNMLKLV</sequence>
<dbReference type="KEGG" id="ptan:CRYO30217_01049"/>
<dbReference type="EMBL" id="OU015584">
    <property type="protein sequence ID" value="CAG5079753.1"/>
    <property type="molecule type" value="Genomic_DNA"/>
</dbReference>